<name>A0ABS3CGC5_9BACT</name>
<feature type="chain" id="PRO_5045639101" evidence="1">
    <location>
        <begin position="20"/>
        <end position="165"/>
    </location>
</feature>
<organism evidence="3 4">
    <name type="scientific">Algoriphagus pacificus</name>
    <dbReference type="NCBI Taxonomy" id="2811234"/>
    <lineage>
        <taxon>Bacteria</taxon>
        <taxon>Pseudomonadati</taxon>
        <taxon>Bacteroidota</taxon>
        <taxon>Cytophagia</taxon>
        <taxon>Cytophagales</taxon>
        <taxon>Cyclobacteriaceae</taxon>
        <taxon>Algoriphagus</taxon>
    </lineage>
</organism>
<proteinExistence type="predicted"/>
<dbReference type="SUPFAM" id="SSF109854">
    <property type="entry name" value="DinB/YfiT-like putative metalloenzymes"/>
    <property type="match status" value="1"/>
</dbReference>
<comment type="caution">
    <text evidence="3">The sequence shown here is derived from an EMBL/GenBank/DDBJ whole genome shotgun (WGS) entry which is preliminary data.</text>
</comment>
<dbReference type="Proteomes" id="UP000664480">
    <property type="component" value="Unassembled WGS sequence"/>
</dbReference>
<evidence type="ECO:0000313" key="3">
    <source>
        <dbReference type="EMBL" id="MBN7815275.1"/>
    </source>
</evidence>
<feature type="domain" description="DinB-like" evidence="2">
    <location>
        <begin position="45"/>
        <end position="152"/>
    </location>
</feature>
<reference evidence="3 4" key="1">
    <citation type="submission" date="2021-03" db="EMBL/GenBank/DDBJ databases">
        <title>novel species isolated from a fishpond in China.</title>
        <authorList>
            <person name="Lu H."/>
            <person name="Cai Z."/>
        </authorList>
    </citation>
    <scope>NUCLEOTIDE SEQUENCE [LARGE SCALE GENOMIC DNA]</scope>
    <source>
        <strain evidence="3 4">YJ13C</strain>
    </source>
</reference>
<gene>
    <name evidence="3" type="ORF">J0A69_07545</name>
</gene>
<evidence type="ECO:0000313" key="4">
    <source>
        <dbReference type="Proteomes" id="UP000664480"/>
    </source>
</evidence>
<dbReference type="Pfam" id="PF12867">
    <property type="entry name" value="DinB_2"/>
    <property type="match status" value="1"/>
</dbReference>
<sequence>MKTTLFFFLFALLIQPAVSQTNEFLVKQLKYSHSVENWFAPVNVATEGLTAEKANWHDDSGNHSIAQLVSHLVFWNERLLKGMRGEEVTDFSGDNDATFSEISEEEWLEMVKRLDEILTEIEVESRKLEDKQLEGWSETLANIASHNAYHTGQIVYIRKQQGWWR</sequence>
<dbReference type="InterPro" id="IPR034660">
    <property type="entry name" value="DinB/YfiT-like"/>
</dbReference>
<protein>
    <submittedName>
        <fullName evidence="3">DinB family protein</fullName>
    </submittedName>
</protein>
<accession>A0ABS3CGC5</accession>
<keyword evidence="4" id="KW-1185">Reference proteome</keyword>
<keyword evidence="1" id="KW-0732">Signal</keyword>
<feature type="signal peptide" evidence="1">
    <location>
        <begin position="1"/>
        <end position="19"/>
    </location>
</feature>
<dbReference type="RefSeq" id="WP_206585959.1">
    <property type="nucleotide sequence ID" value="NZ_JAFKCU010000002.1"/>
</dbReference>
<evidence type="ECO:0000259" key="2">
    <source>
        <dbReference type="Pfam" id="PF12867"/>
    </source>
</evidence>
<dbReference type="Gene3D" id="1.20.120.450">
    <property type="entry name" value="dinb family like domain"/>
    <property type="match status" value="1"/>
</dbReference>
<evidence type="ECO:0000256" key="1">
    <source>
        <dbReference type="SAM" id="SignalP"/>
    </source>
</evidence>
<dbReference type="EMBL" id="JAFKCU010000002">
    <property type="protein sequence ID" value="MBN7815275.1"/>
    <property type="molecule type" value="Genomic_DNA"/>
</dbReference>
<dbReference type="InterPro" id="IPR024775">
    <property type="entry name" value="DinB-like"/>
</dbReference>